<accession>A0A482V189</accession>
<organism evidence="9 10">
    <name type="scientific">Asbolus verrucosus</name>
    <name type="common">Desert ironclad beetle</name>
    <dbReference type="NCBI Taxonomy" id="1661398"/>
    <lineage>
        <taxon>Eukaryota</taxon>
        <taxon>Metazoa</taxon>
        <taxon>Ecdysozoa</taxon>
        <taxon>Arthropoda</taxon>
        <taxon>Hexapoda</taxon>
        <taxon>Insecta</taxon>
        <taxon>Pterygota</taxon>
        <taxon>Neoptera</taxon>
        <taxon>Endopterygota</taxon>
        <taxon>Coleoptera</taxon>
        <taxon>Polyphaga</taxon>
        <taxon>Cucujiformia</taxon>
        <taxon>Tenebrionidae</taxon>
        <taxon>Pimeliinae</taxon>
        <taxon>Asbolus</taxon>
    </lineage>
</organism>
<dbReference type="OrthoDB" id="6804976at2759"/>
<sequence>MLNTPTPMNPTQFFFVSPNSVEQIHTISALRNSETNIFTSISLAKMIPADYKLSYKVFIISPTERIKRLYSLDTSAAYVIIKTFANKFVETLQNCQKNPPFYIMKERLVPGANTYIFQRHSPYLEKVNECLLKQKQYGLSLSKYVEHFEGNSTGSGSNIALPMDHLKSLFYILFSGLSFSSFIFAVEIELLKVVTSMMNATFRIVEPPERTNYDGAYDDIGKDKADFCFISHFQLGMIYPDAEFTYPHEKNSVALLMPTDKSNSNTLSMVYPIIWILLVVLIVIISIISMLADVRQKQSFLEIFLEIFFCLLGYSDVHLNKKRFIIKFQIITFILGSIIFRTAFYSSLISYFVRSDPIDQINTIVNLQESDIKIYISIPLGNS</sequence>
<dbReference type="InterPro" id="IPR052192">
    <property type="entry name" value="Insect_Ionotropic_Sensory_Rcpt"/>
</dbReference>
<dbReference type="PANTHER" id="PTHR42643:SF35">
    <property type="entry name" value="IONOTROPIC RECEPTOR 68A, ISOFORM A"/>
    <property type="match status" value="1"/>
</dbReference>
<evidence type="ECO:0000256" key="2">
    <source>
        <dbReference type="ARBA" id="ARBA00022475"/>
    </source>
</evidence>
<keyword evidence="10" id="KW-1185">Reference proteome</keyword>
<evidence type="ECO:0000313" key="10">
    <source>
        <dbReference type="Proteomes" id="UP000292052"/>
    </source>
</evidence>
<evidence type="ECO:0000256" key="5">
    <source>
        <dbReference type="ARBA" id="ARBA00023136"/>
    </source>
</evidence>
<evidence type="ECO:0000256" key="6">
    <source>
        <dbReference type="ARBA" id="ARBA00023170"/>
    </source>
</evidence>
<feature type="transmembrane region" description="Helical" evidence="8">
    <location>
        <begin position="299"/>
        <end position="318"/>
    </location>
</feature>
<evidence type="ECO:0000313" key="9">
    <source>
        <dbReference type="EMBL" id="RZB38662.1"/>
    </source>
</evidence>
<dbReference type="PANTHER" id="PTHR42643">
    <property type="entry name" value="IONOTROPIC RECEPTOR 20A-RELATED"/>
    <property type="match status" value="1"/>
</dbReference>
<keyword evidence="4 8" id="KW-1133">Transmembrane helix</keyword>
<dbReference type="EMBL" id="QDEB01135046">
    <property type="protein sequence ID" value="RZB38662.1"/>
    <property type="molecule type" value="Genomic_DNA"/>
</dbReference>
<dbReference type="Proteomes" id="UP000292052">
    <property type="component" value="Unassembled WGS sequence"/>
</dbReference>
<comment type="caution">
    <text evidence="9">The sequence shown here is derived from an EMBL/GenBank/DDBJ whole genome shotgun (WGS) entry which is preliminary data.</text>
</comment>
<keyword evidence="5 8" id="KW-0472">Membrane</keyword>
<keyword evidence="3 8" id="KW-0812">Transmembrane</keyword>
<name>A0A482V189_ASBVE</name>
<evidence type="ECO:0000256" key="8">
    <source>
        <dbReference type="SAM" id="Phobius"/>
    </source>
</evidence>
<evidence type="ECO:0000256" key="3">
    <source>
        <dbReference type="ARBA" id="ARBA00022692"/>
    </source>
</evidence>
<gene>
    <name evidence="9" type="ORF">BDFB_011882</name>
</gene>
<comment type="subcellular location">
    <subcellularLocation>
        <location evidence="1">Cell membrane</location>
        <topology evidence="1">Multi-pass membrane protein</topology>
    </subcellularLocation>
</comment>
<evidence type="ECO:0000256" key="4">
    <source>
        <dbReference type="ARBA" id="ARBA00022989"/>
    </source>
</evidence>
<evidence type="ECO:0000256" key="7">
    <source>
        <dbReference type="ARBA" id="ARBA00023180"/>
    </source>
</evidence>
<feature type="transmembrane region" description="Helical" evidence="8">
    <location>
        <begin position="269"/>
        <end position="292"/>
    </location>
</feature>
<dbReference type="GO" id="GO:0005886">
    <property type="term" value="C:plasma membrane"/>
    <property type="evidence" value="ECO:0007669"/>
    <property type="project" value="UniProtKB-SubCell"/>
</dbReference>
<feature type="transmembrane region" description="Helical" evidence="8">
    <location>
        <begin position="169"/>
        <end position="188"/>
    </location>
</feature>
<keyword evidence="2" id="KW-1003">Cell membrane</keyword>
<keyword evidence="7" id="KW-0325">Glycoprotein</keyword>
<reference evidence="9 10" key="1">
    <citation type="submission" date="2017-03" db="EMBL/GenBank/DDBJ databases">
        <title>Genome of the blue death feigning beetle - Asbolus verrucosus.</title>
        <authorList>
            <person name="Rider S.D."/>
        </authorList>
    </citation>
    <scope>NUCLEOTIDE SEQUENCE [LARGE SCALE GENOMIC DNA]</scope>
    <source>
        <strain evidence="9">Butters</strain>
        <tissue evidence="9">Head and leg muscle</tissue>
    </source>
</reference>
<feature type="non-terminal residue" evidence="9">
    <location>
        <position position="383"/>
    </location>
</feature>
<keyword evidence="6" id="KW-0675">Receptor</keyword>
<evidence type="ECO:0008006" key="11">
    <source>
        <dbReference type="Google" id="ProtNLM"/>
    </source>
</evidence>
<protein>
    <recommendedName>
        <fullName evidence="11">Lig chan domain containing protein</fullName>
    </recommendedName>
</protein>
<proteinExistence type="predicted"/>
<evidence type="ECO:0000256" key="1">
    <source>
        <dbReference type="ARBA" id="ARBA00004651"/>
    </source>
</evidence>
<dbReference type="AlphaFoldDB" id="A0A482V189"/>
<feature type="transmembrane region" description="Helical" evidence="8">
    <location>
        <begin position="324"/>
        <end position="344"/>
    </location>
</feature>